<accession>A0A8K0MQQ3</accession>
<dbReference type="EMBL" id="VOIH02000002">
    <property type="protein sequence ID" value="KAF3454115.1"/>
    <property type="molecule type" value="Genomic_DNA"/>
</dbReference>
<dbReference type="AlphaFoldDB" id="A0A8K0MQQ3"/>
<organism evidence="1 2">
    <name type="scientific">Rhamnella rubrinervis</name>
    <dbReference type="NCBI Taxonomy" id="2594499"/>
    <lineage>
        <taxon>Eukaryota</taxon>
        <taxon>Viridiplantae</taxon>
        <taxon>Streptophyta</taxon>
        <taxon>Embryophyta</taxon>
        <taxon>Tracheophyta</taxon>
        <taxon>Spermatophyta</taxon>
        <taxon>Magnoliopsida</taxon>
        <taxon>eudicotyledons</taxon>
        <taxon>Gunneridae</taxon>
        <taxon>Pentapetalae</taxon>
        <taxon>rosids</taxon>
        <taxon>fabids</taxon>
        <taxon>Rosales</taxon>
        <taxon>Rhamnaceae</taxon>
        <taxon>rhamnoid group</taxon>
        <taxon>Rhamneae</taxon>
        <taxon>Rhamnella</taxon>
    </lineage>
</organism>
<keyword evidence="2" id="KW-1185">Reference proteome</keyword>
<sequence>MGSQGRAIITWFGEGLARTLEPGNELVEMARNGFPWLECGKSRGGFQKESSLRSKCWILSHISLTKLGRAPIMTCLKSGRLRFQALILMDKAHAGARQEI</sequence>
<proteinExistence type="predicted"/>
<dbReference type="Proteomes" id="UP000796880">
    <property type="component" value="Unassembled WGS sequence"/>
</dbReference>
<reference evidence="1" key="1">
    <citation type="submission" date="2020-03" db="EMBL/GenBank/DDBJ databases">
        <title>A high-quality chromosome-level genome assembly of a woody plant with both climbing and erect habits, Rhamnella rubrinervis.</title>
        <authorList>
            <person name="Lu Z."/>
            <person name="Yang Y."/>
            <person name="Zhu X."/>
            <person name="Sun Y."/>
        </authorList>
    </citation>
    <scope>NUCLEOTIDE SEQUENCE</scope>
    <source>
        <strain evidence="1">BYM</strain>
        <tissue evidence="1">Leaf</tissue>
    </source>
</reference>
<comment type="caution">
    <text evidence="1">The sequence shown here is derived from an EMBL/GenBank/DDBJ whole genome shotgun (WGS) entry which is preliminary data.</text>
</comment>
<evidence type="ECO:0000313" key="1">
    <source>
        <dbReference type="EMBL" id="KAF3454115.1"/>
    </source>
</evidence>
<name>A0A8K0MQQ3_9ROSA</name>
<gene>
    <name evidence="1" type="ORF">FNV43_RR04562</name>
</gene>
<evidence type="ECO:0000313" key="2">
    <source>
        <dbReference type="Proteomes" id="UP000796880"/>
    </source>
</evidence>
<protein>
    <submittedName>
        <fullName evidence="1">Uncharacterized protein</fullName>
    </submittedName>
</protein>